<evidence type="ECO:0000256" key="3">
    <source>
        <dbReference type="ARBA" id="ARBA00022448"/>
    </source>
</evidence>
<evidence type="ECO:0000256" key="4">
    <source>
        <dbReference type="ARBA" id="ARBA00022475"/>
    </source>
</evidence>
<dbReference type="OrthoDB" id="9811721at2"/>
<comment type="similarity">
    <text evidence="2">Belongs to the binding-protein-dependent transport system permease family. FecCD subfamily.</text>
</comment>
<evidence type="ECO:0000256" key="7">
    <source>
        <dbReference type="ARBA" id="ARBA00023136"/>
    </source>
</evidence>
<dbReference type="Proteomes" id="UP000233375">
    <property type="component" value="Unassembled WGS sequence"/>
</dbReference>
<evidence type="ECO:0000256" key="1">
    <source>
        <dbReference type="ARBA" id="ARBA00004651"/>
    </source>
</evidence>
<dbReference type="InterPro" id="IPR037294">
    <property type="entry name" value="ABC_BtuC-like"/>
</dbReference>
<keyword evidence="3" id="KW-0813">Transport</keyword>
<gene>
    <name evidence="9" type="ORF">CWS01_00835</name>
</gene>
<feature type="transmembrane region" description="Helical" evidence="8">
    <location>
        <begin position="319"/>
        <end position="336"/>
    </location>
</feature>
<feature type="transmembrane region" description="Helical" evidence="8">
    <location>
        <begin position="247"/>
        <end position="274"/>
    </location>
</feature>
<feature type="transmembrane region" description="Helical" evidence="8">
    <location>
        <begin position="286"/>
        <end position="307"/>
    </location>
</feature>
<feature type="transmembrane region" description="Helical" evidence="8">
    <location>
        <begin position="199"/>
        <end position="219"/>
    </location>
</feature>
<keyword evidence="10" id="KW-1185">Reference proteome</keyword>
<dbReference type="SUPFAM" id="SSF81345">
    <property type="entry name" value="ABC transporter involved in vitamin B12 uptake, BtuC"/>
    <property type="match status" value="1"/>
</dbReference>
<dbReference type="Pfam" id="PF01032">
    <property type="entry name" value="FecCD"/>
    <property type="match status" value="1"/>
</dbReference>
<keyword evidence="7 8" id="KW-0472">Membrane</keyword>
<dbReference type="PANTHER" id="PTHR30472:SF23">
    <property type="entry name" value="IRON-UPTAKE SYSTEM PERMEASE PROTEIN FEUC"/>
    <property type="match status" value="1"/>
</dbReference>
<dbReference type="EMBL" id="PISE01000003">
    <property type="protein sequence ID" value="PKG25420.1"/>
    <property type="molecule type" value="Genomic_DNA"/>
</dbReference>
<feature type="transmembrane region" description="Helical" evidence="8">
    <location>
        <begin position="158"/>
        <end position="178"/>
    </location>
</feature>
<dbReference type="Gene3D" id="1.10.3470.10">
    <property type="entry name" value="ABC transporter involved in vitamin B12 uptake, BtuC"/>
    <property type="match status" value="1"/>
</dbReference>
<dbReference type="CDD" id="cd06550">
    <property type="entry name" value="TM_ABC_iron-siderophores_like"/>
    <property type="match status" value="1"/>
</dbReference>
<reference evidence="9 10" key="1">
    <citation type="journal article" date="2003" name="Int. J. Syst. Evol. Microbiol.">
        <title>Bacillus nealsonii sp. nov., isolated from a spacecraft-assembly facility, whose spores are gamma-radiation resistant.</title>
        <authorList>
            <person name="Venkateswaran K."/>
            <person name="Kempf M."/>
            <person name="Chen F."/>
            <person name="Satomi M."/>
            <person name="Nicholson W."/>
            <person name="Kern R."/>
        </authorList>
    </citation>
    <scope>NUCLEOTIDE SEQUENCE [LARGE SCALE GENOMIC DNA]</scope>
    <source>
        <strain evidence="9 10">FO-92</strain>
    </source>
</reference>
<comment type="caution">
    <text evidence="9">The sequence shown here is derived from an EMBL/GenBank/DDBJ whole genome shotgun (WGS) entry which is preliminary data.</text>
</comment>
<dbReference type="GO" id="GO:0033214">
    <property type="term" value="P:siderophore-iron import into cell"/>
    <property type="evidence" value="ECO:0007669"/>
    <property type="project" value="TreeGrafter"/>
</dbReference>
<evidence type="ECO:0000256" key="8">
    <source>
        <dbReference type="SAM" id="Phobius"/>
    </source>
</evidence>
<dbReference type="GO" id="GO:0005886">
    <property type="term" value="C:plasma membrane"/>
    <property type="evidence" value="ECO:0007669"/>
    <property type="project" value="UniProtKB-SubCell"/>
</dbReference>
<sequence length="340" mass="37160">MEQNGLIKYIFLLISISLIVLSLAYFSMTNGVYPITFQEFYHSIFRISLHEDIDLLLFDFRLPRVILAMIIGFGLGISGSVLQGITKNGLADPGILGINSGAGAAIVIYMFFFQESISDDSITAIMMMPMAGLVGGLLAAFIIFFIAADSNRLDAQRLLLTGIAISSGFGALSLYLSLKMKSQDFEMATIWLNGSIYSANWLFILSILPWFILIIPLIIKKAYILDLFTLQEEVLKGLGVKVEKEKWILLLSSVAIVSACVSVAGNIGFIGLIGPHIAKLLIGKKHRYSLIICGMIGMLLMVAADYISRTIVAPAELSIGIILSIIGVPYFVYLLIKAKV</sequence>
<evidence type="ECO:0000313" key="10">
    <source>
        <dbReference type="Proteomes" id="UP000233375"/>
    </source>
</evidence>
<protein>
    <submittedName>
        <fullName evidence="9">Iron ABC transporter permease</fullName>
    </submittedName>
</protein>
<dbReference type="InterPro" id="IPR000522">
    <property type="entry name" value="ABC_transptr_permease_BtuC"/>
</dbReference>
<feature type="transmembrane region" description="Helical" evidence="8">
    <location>
        <begin position="94"/>
        <end position="112"/>
    </location>
</feature>
<dbReference type="RefSeq" id="WP_101175144.1">
    <property type="nucleotide sequence ID" value="NZ_PISE01000003.1"/>
</dbReference>
<dbReference type="GO" id="GO:0022857">
    <property type="term" value="F:transmembrane transporter activity"/>
    <property type="evidence" value="ECO:0007669"/>
    <property type="project" value="InterPro"/>
</dbReference>
<feature type="transmembrane region" description="Helical" evidence="8">
    <location>
        <begin position="6"/>
        <end position="26"/>
    </location>
</feature>
<feature type="transmembrane region" description="Helical" evidence="8">
    <location>
        <begin position="124"/>
        <end position="146"/>
    </location>
</feature>
<feature type="transmembrane region" description="Helical" evidence="8">
    <location>
        <begin position="65"/>
        <end position="82"/>
    </location>
</feature>
<evidence type="ECO:0000313" key="9">
    <source>
        <dbReference type="EMBL" id="PKG25420.1"/>
    </source>
</evidence>
<dbReference type="PANTHER" id="PTHR30472">
    <property type="entry name" value="FERRIC ENTEROBACTIN TRANSPORT SYSTEM PERMEASE PROTEIN"/>
    <property type="match status" value="1"/>
</dbReference>
<name>A0A2N0Z7E0_9BACI</name>
<keyword evidence="4" id="KW-1003">Cell membrane</keyword>
<accession>A0A2N0Z7E0</accession>
<dbReference type="AlphaFoldDB" id="A0A2N0Z7E0"/>
<organism evidence="9 10">
    <name type="scientific">Niallia nealsonii</name>
    <dbReference type="NCBI Taxonomy" id="115979"/>
    <lineage>
        <taxon>Bacteria</taxon>
        <taxon>Bacillati</taxon>
        <taxon>Bacillota</taxon>
        <taxon>Bacilli</taxon>
        <taxon>Bacillales</taxon>
        <taxon>Bacillaceae</taxon>
        <taxon>Niallia</taxon>
    </lineage>
</organism>
<comment type="subcellular location">
    <subcellularLocation>
        <location evidence="1">Cell membrane</location>
        <topology evidence="1">Multi-pass membrane protein</topology>
    </subcellularLocation>
</comment>
<dbReference type="FunFam" id="1.10.3470.10:FF:000001">
    <property type="entry name" value="Vitamin B12 ABC transporter permease BtuC"/>
    <property type="match status" value="1"/>
</dbReference>
<evidence type="ECO:0000256" key="5">
    <source>
        <dbReference type="ARBA" id="ARBA00022692"/>
    </source>
</evidence>
<proteinExistence type="inferred from homology"/>
<keyword evidence="5 8" id="KW-0812">Transmembrane</keyword>
<evidence type="ECO:0000256" key="6">
    <source>
        <dbReference type="ARBA" id="ARBA00022989"/>
    </source>
</evidence>
<evidence type="ECO:0000256" key="2">
    <source>
        <dbReference type="ARBA" id="ARBA00007935"/>
    </source>
</evidence>
<keyword evidence="6 8" id="KW-1133">Transmembrane helix</keyword>